<proteinExistence type="predicted"/>
<dbReference type="Pfam" id="PF17990">
    <property type="entry name" value="LodA_N"/>
    <property type="match status" value="1"/>
</dbReference>
<dbReference type="Proteomes" id="UP000831796">
    <property type="component" value="Plasmid unnamed1"/>
</dbReference>
<feature type="domain" description="L-Lysine epsilon oxidase N-terminal" evidence="1">
    <location>
        <begin position="7"/>
        <end position="228"/>
    </location>
</feature>
<name>A0A8T9QGY6_9BACT</name>
<evidence type="ECO:0000313" key="4">
    <source>
        <dbReference type="Proteomes" id="UP000831796"/>
    </source>
</evidence>
<keyword evidence="4" id="KW-1185">Reference proteome</keyword>
<dbReference type="KEGG" id="hcu:MUN79_28975"/>
<feature type="domain" description="L-lysine epsilon oxidase C-terminal" evidence="2">
    <location>
        <begin position="336"/>
        <end position="441"/>
    </location>
</feature>
<dbReference type="EMBL" id="CP095047">
    <property type="protein sequence ID" value="UOQ75110.1"/>
    <property type="molecule type" value="Genomic_DNA"/>
</dbReference>
<dbReference type="Pfam" id="PF18417">
    <property type="entry name" value="LodA_C"/>
    <property type="match status" value="1"/>
</dbReference>
<dbReference type="AlphaFoldDB" id="A0A8T9QGY6"/>
<evidence type="ECO:0000259" key="1">
    <source>
        <dbReference type="Pfam" id="PF17990"/>
    </source>
</evidence>
<evidence type="ECO:0000259" key="2">
    <source>
        <dbReference type="Pfam" id="PF18417"/>
    </source>
</evidence>
<dbReference type="RefSeq" id="WP_244678443.1">
    <property type="nucleotide sequence ID" value="NZ_CP095047.1"/>
</dbReference>
<accession>A0A8T9QGY6</accession>
<geneLocation type="plasmid" evidence="3 4">
    <name>unnamed1</name>
</geneLocation>
<protein>
    <submittedName>
        <fullName evidence="3">LodA/GoxA family CTQ-dependent oxidase</fullName>
    </submittedName>
</protein>
<sequence>MKSYRIFPSIGLARLGEAPNFFLGPEVPGAGVAELLPDGGRGPLTHHKDASLTKIRKQGARFHLFESTDGVTWQPAVLPDTAQVTWSVSLVNKKAAVERPEDPPTAPMHPQVPAGNASMVIDGGRRTISGLNQKSAPFAGKFATTDANGQLYQVDVELGQLFTDAQGRLIVVGGRGFSSAPEGTPLGRSYYHNPKWHDDVADGPVRAEIRLAPGEAPIEADGGAWVVVGPPDYAPGIDCVVTLFDVLHQLGISFFRLPADQVPSYDRDIAPLVARVRRLQWVHDDAQWTDPRLSDPRLRSRASTDQPLREAVKELILATEDVFEGHTLPTGPPFELRSFQKTMLSKWVEGDFDDTPVAQEATLTAAGLTRAALEGAAGQGLCPGIEAGILMLDPNIYFQPFDYRIDHATVKPGDLTALMAQPWQADFVKCNTEWWPTQRPDFAPQADGGKEEWMRGIQGPKRHTLLVQKSGQLGLVVRQGPDEVFVEVERAANL</sequence>
<gene>
    <name evidence="3" type="ORF">MUN79_28975</name>
</gene>
<dbReference type="InterPro" id="IPR041168">
    <property type="entry name" value="LodA_N"/>
</dbReference>
<dbReference type="InterPro" id="IPR041173">
    <property type="entry name" value="LodA_C"/>
</dbReference>
<organism evidence="3 4">
    <name type="scientific">Hymenobacter cellulosilyticus</name>
    <dbReference type="NCBI Taxonomy" id="2932248"/>
    <lineage>
        <taxon>Bacteria</taxon>
        <taxon>Pseudomonadati</taxon>
        <taxon>Bacteroidota</taxon>
        <taxon>Cytophagia</taxon>
        <taxon>Cytophagales</taxon>
        <taxon>Hymenobacteraceae</taxon>
        <taxon>Hymenobacter</taxon>
    </lineage>
</organism>
<reference evidence="3" key="1">
    <citation type="submission" date="2022-04" db="EMBL/GenBank/DDBJ databases">
        <title>Hymenobacter sp. isolated from the air.</title>
        <authorList>
            <person name="Won M."/>
            <person name="Lee C.-M."/>
            <person name="Woen H.-Y."/>
            <person name="Kwon S.-W."/>
        </authorList>
    </citation>
    <scope>NUCLEOTIDE SEQUENCE</scope>
    <source>
        <strain evidence="3">5116S-3</strain>
        <plasmid evidence="3">unnamed1</plasmid>
    </source>
</reference>
<evidence type="ECO:0000313" key="3">
    <source>
        <dbReference type="EMBL" id="UOQ75110.1"/>
    </source>
</evidence>
<keyword evidence="3" id="KW-0614">Plasmid</keyword>